<dbReference type="KEGG" id="grs:C7S20_12340"/>
<evidence type="ECO:0000313" key="2">
    <source>
        <dbReference type="EMBL" id="AVR45978.1"/>
    </source>
</evidence>
<evidence type="ECO:0000256" key="1">
    <source>
        <dbReference type="SAM" id="Coils"/>
    </source>
</evidence>
<dbReference type="EMBL" id="CP028136">
    <property type="protein sequence ID" value="AVR45978.1"/>
    <property type="molecule type" value="Genomic_DNA"/>
</dbReference>
<accession>A0A2R3Z6W7</accession>
<dbReference type="AlphaFoldDB" id="A0A2R3Z6W7"/>
<organism evidence="2 3">
    <name type="scientific">Christiangramia fulva</name>
    <dbReference type="NCBI Taxonomy" id="2126553"/>
    <lineage>
        <taxon>Bacteria</taxon>
        <taxon>Pseudomonadati</taxon>
        <taxon>Bacteroidota</taxon>
        <taxon>Flavobacteriia</taxon>
        <taxon>Flavobacteriales</taxon>
        <taxon>Flavobacteriaceae</taxon>
        <taxon>Christiangramia</taxon>
    </lineage>
</organism>
<dbReference type="Proteomes" id="UP000241507">
    <property type="component" value="Chromosome"/>
</dbReference>
<sequence length="148" mass="18244">MLELRMRPKNNYIFETDWDELYVLTEHWMSDLQFYADDLRFFRHLIDKYFIWIKEQENQREVEKILFSVIELTDAAQDLLKKTAKHRDHIKDILEEPFTYDSQKFREEHQKLEDEISDFIKSCRKQRKEVFSVIEHVIDKEGLQEIIT</sequence>
<gene>
    <name evidence="2" type="ORF">C7S20_12340</name>
</gene>
<dbReference type="RefSeq" id="WP_107012753.1">
    <property type="nucleotide sequence ID" value="NZ_CP028136.1"/>
</dbReference>
<name>A0A2R3Z6W7_9FLAO</name>
<protein>
    <submittedName>
        <fullName evidence="2">Uncharacterized protein</fullName>
    </submittedName>
</protein>
<keyword evidence="3" id="KW-1185">Reference proteome</keyword>
<proteinExistence type="predicted"/>
<reference evidence="3" key="1">
    <citation type="submission" date="2018-03" db="EMBL/GenBank/DDBJ databases">
        <title>Gramella fulva sp. nov., isolated from a dry surface of tidal flat.</title>
        <authorList>
            <person name="Hwang S.H."/>
            <person name="Hwang W.M."/>
            <person name="Kang K."/>
            <person name="Ahn T.-Y."/>
        </authorList>
    </citation>
    <scope>NUCLEOTIDE SEQUENCE [LARGE SCALE GENOMIC DNA]</scope>
    <source>
        <strain evidence="3">SH35</strain>
    </source>
</reference>
<keyword evidence="1" id="KW-0175">Coiled coil</keyword>
<evidence type="ECO:0000313" key="3">
    <source>
        <dbReference type="Proteomes" id="UP000241507"/>
    </source>
</evidence>
<dbReference type="OrthoDB" id="1441145at2"/>
<feature type="coiled-coil region" evidence="1">
    <location>
        <begin position="102"/>
        <end position="129"/>
    </location>
</feature>